<evidence type="ECO:0000259" key="2">
    <source>
        <dbReference type="Pfam" id="PF03008"/>
    </source>
</evidence>
<dbReference type="SUPFAM" id="SSF46785">
    <property type="entry name" value="Winged helix' DNA-binding domain"/>
    <property type="match status" value="1"/>
</dbReference>
<evidence type="ECO:0000259" key="1">
    <source>
        <dbReference type="Pfam" id="PF01637"/>
    </source>
</evidence>
<organism evidence="3 4">
    <name type="scientific">Ellagibacter isourolithinifaciens</name>
    <dbReference type="NCBI Taxonomy" id="2137581"/>
    <lineage>
        <taxon>Bacteria</taxon>
        <taxon>Bacillati</taxon>
        <taxon>Actinomycetota</taxon>
        <taxon>Coriobacteriia</taxon>
        <taxon>Eggerthellales</taxon>
        <taxon>Eggerthellaceae</taxon>
        <taxon>Ellagibacter</taxon>
    </lineage>
</organism>
<dbReference type="SUPFAM" id="SSF52980">
    <property type="entry name" value="Restriction endonuclease-like"/>
    <property type="match status" value="1"/>
</dbReference>
<evidence type="ECO:0000313" key="4">
    <source>
        <dbReference type="Proteomes" id="UP000468668"/>
    </source>
</evidence>
<keyword evidence="3" id="KW-0067">ATP-binding</keyword>
<sequence>MPFIDRENEIAVLEEEYRQDGASFVVLYGRRRVGKSELLKEFIKGKRALYYLATEESEVENRSSFQSVASAMLNLPLLEGAPFQKWEDAFRYIVEQETDDRIVIVIDEFQYLGKVSPAFPSVMQRIWDTVLKGRNVMLILCGSLISMMISQTLSYDSPLYGRRTRQIRLGQIPFAYYHEFYEGKSRQELIELYSVTGGVPKYVEQFKSSRNIYEAIQKNVLEKSSYLYDEPYFLLQNEVKEIGSYFSIIKSIAFGNQKLGNIAADLEIKRTSLTVYLKTLIDLGILEREVPVTEESPEKSRRGLYKIKDNFIEFWFRFVFPNKSFIESGHVDLAMRKIRANLVDNHIAHVYENVCRERLWELNGDDAWPFIFLKAGRWWDNHNNEIDVVATDPDEGNIILGECKYWKGEVGVNVLRKLEEKAALVDWRKGKRKEWFVLFSIHGFTEELRALAEERDDLMLLS</sequence>
<dbReference type="Pfam" id="PF03008">
    <property type="entry name" value="DUF234"/>
    <property type="match status" value="1"/>
</dbReference>
<dbReference type="AlphaFoldDB" id="A0A6N6NPH2"/>
<reference evidence="3 4" key="1">
    <citation type="submission" date="2019-09" db="EMBL/GenBank/DDBJ databases">
        <title>Whole genome shotgun sequencing (WGS) of Ellagibacter isourolithinifaciens DSM 104140(T) and Adlercreutzia muris DSM 29508(T).</title>
        <authorList>
            <person name="Stoll D.A."/>
            <person name="Danylec N."/>
            <person name="Huch M."/>
        </authorList>
    </citation>
    <scope>NUCLEOTIDE SEQUENCE [LARGE SCALE GENOMIC DNA]</scope>
    <source>
        <strain evidence="3 4">DSM 104140</strain>
    </source>
</reference>
<dbReference type="Gene3D" id="3.40.50.300">
    <property type="entry name" value="P-loop containing nucleotide triphosphate hydrolases"/>
    <property type="match status" value="1"/>
</dbReference>
<proteinExistence type="predicted"/>
<feature type="domain" description="ATPase" evidence="1">
    <location>
        <begin position="3"/>
        <end position="206"/>
    </location>
</feature>
<feature type="domain" description="DUF234" evidence="2">
    <location>
        <begin position="315"/>
        <end position="407"/>
    </location>
</feature>
<dbReference type="InterPro" id="IPR036390">
    <property type="entry name" value="WH_DNA-bd_sf"/>
</dbReference>
<gene>
    <name evidence="3" type="ORF">F8C90_10025</name>
</gene>
<dbReference type="PANTHER" id="PTHR34704:SF1">
    <property type="entry name" value="ATPASE"/>
    <property type="match status" value="1"/>
</dbReference>
<dbReference type="InterPro" id="IPR011579">
    <property type="entry name" value="ATPase_dom"/>
</dbReference>
<dbReference type="InterPro" id="IPR011335">
    <property type="entry name" value="Restrct_endonuc-II-like"/>
</dbReference>
<keyword evidence="4" id="KW-1185">Reference proteome</keyword>
<dbReference type="SUPFAM" id="SSF52540">
    <property type="entry name" value="P-loop containing nucleoside triphosphate hydrolases"/>
    <property type="match status" value="1"/>
</dbReference>
<dbReference type="OrthoDB" id="9813134at2"/>
<dbReference type="EMBL" id="WAJR01000036">
    <property type="protein sequence ID" value="KAB1636050.1"/>
    <property type="molecule type" value="Genomic_DNA"/>
</dbReference>
<name>A0A6N6NPH2_9ACTN</name>
<dbReference type="InterPro" id="IPR027417">
    <property type="entry name" value="P-loop_NTPase"/>
</dbReference>
<protein>
    <submittedName>
        <fullName evidence="3">ATP-binding protein</fullName>
    </submittedName>
</protein>
<keyword evidence="3" id="KW-0547">Nucleotide-binding</keyword>
<evidence type="ECO:0000313" key="3">
    <source>
        <dbReference type="EMBL" id="KAB1636050.1"/>
    </source>
</evidence>
<dbReference type="GO" id="GO:0005524">
    <property type="term" value="F:ATP binding"/>
    <property type="evidence" value="ECO:0007669"/>
    <property type="project" value="UniProtKB-KW"/>
</dbReference>
<dbReference type="Pfam" id="PF01637">
    <property type="entry name" value="ATPase_2"/>
    <property type="match status" value="1"/>
</dbReference>
<dbReference type="Proteomes" id="UP000468668">
    <property type="component" value="Unassembled WGS sequence"/>
</dbReference>
<dbReference type="InterPro" id="IPR004256">
    <property type="entry name" value="DUF234"/>
</dbReference>
<comment type="caution">
    <text evidence="3">The sequence shown here is derived from an EMBL/GenBank/DDBJ whole genome shotgun (WGS) entry which is preliminary data.</text>
</comment>
<dbReference type="PANTHER" id="PTHR34704">
    <property type="entry name" value="ATPASE"/>
    <property type="match status" value="1"/>
</dbReference>
<accession>A0A6N6NPH2</accession>